<sequence length="35" mass="3977">GEVADLIKDIQPAQLIMESTLRGYADSIERLRAFR</sequence>
<name>A0A3M2VAC4_PSEYM</name>
<dbReference type="Proteomes" id="UP000282378">
    <property type="component" value="Unassembled WGS sequence"/>
</dbReference>
<dbReference type="AlphaFoldDB" id="A0A3M2VAC4"/>
<evidence type="ECO:0000313" key="1">
    <source>
        <dbReference type="EMBL" id="RML36023.1"/>
    </source>
</evidence>
<accession>A0A3M2VAC4</accession>
<organism evidence="1 2">
    <name type="scientific">Pseudomonas syringae pv. maculicola</name>
    <dbReference type="NCBI Taxonomy" id="59511"/>
    <lineage>
        <taxon>Bacteria</taxon>
        <taxon>Pseudomonadati</taxon>
        <taxon>Pseudomonadota</taxon>
        <taxon>Gammaproteobacteria</taxon>
        <taxon>Pseudomonadales</taxon>
        <taxon>Pseudomonadaceae</taxon>
        <taxon>Pseudomonas</taxon>
    </lineage>
</organism>
<feature type="non-terminal residue" evidence="1">
    <location>
        <position position="1"/>
    </location>
</feature>
<protein>
    <submittedName>
        <fullName evidence="1">Oxidoreductase, 2-nitropropane dioxygenase protein</fullName>
    </submittedName>
</protein>
<keyword evidence="1" id="KW-0560">Oxidoreductase</keyword>
<evidence type="ECO:0000313" key="2">
    <source>
        <dbReference type="Proteomes" id="UP000282378"/>
    </source>
</evidence>
<dbReference type="GO" id="GO:0051213">
    <property type="term" value="F:dioxygenase activity"/>
    <property type="evidence" value="ECO:0007669"/>
    <property type="project" value="UniProtKB-KW"/>
</dbReference>
<dbReference type="EMBL" id="RBNL01004242">
    <property type="protein sequence ID" value="RML36023.1"/>
    <property type="molecule type" value="Genomic_DNA"/>
</dbReference>
<reference evidence="1 2" key="1">
    <citation type="submission" date="2018-08" db="EMBL/GenBank/DDBJ databases">
        <title>Recombination of ecologically and evolutionarily significant loci maintains genetic cohesion in the Pseudomonas syringae species complex.</title>
        <authorList>
            <person name="Dillon M."/>
            <person name="Thakur S."/>
            <person name="Almeida R.N.D."/>
            <person name="Weir B.S."/>
            <person name="Guttman D.S."/>
        </authorList>
    </citation>
    <scope>NUCLEOTIDE SEQUENCE [LARGE SCALE GENOMIC DNA]</scope>
    <source>
        <strain evidence="1 2">88_10</strain>
    </source>
</reference>
<keyword evidence="1" id="KW-0223">Dioxygenase</keyword>
<proteinExistence type="predicted"/>
<gene>
    <name evidence="1" type="ORF">APX70_08040</name>
</gene>
<comment type="caution">
    <text evidence="1">The sequence shown here is derived from an EMBL/GenBank/DDBJ whole genome shotgun (WGS) entry which is preliminary data.</text>
</comment>